<name>A0A1X7EEY5_9BACI</name>
<comment type="subcellular location">
    <subcellularLocation>
        <location evidence="1">Membrane</location>
        <topology evidence="1">Multi-pass membrane protein</topology>
    </subcellularLocation>
</comment>
<evidence type="ECO:0000256" key="4">
    <source>
        <dbReference type="ARBA" id="ARBA00022692"/>
    </source>
</evidence>
<evidence type="ECO:0000256" key="3">
    <source>
        <dbReference type="ARBA" id="ARBA00022448"/>
    </source>
</evidence>
<protein>
    <submittedName>
        <fullName evidence="8">Sodium:solute symporter</fullName>
    </submittedName>
</protein>
<dbReference type="PANTHER" id="PTHR48086">
    <property type="entry name" value="SODIUM/PROLINE SYMPORTER-RELATED"/>
    <property type="match status" value="1"/>
</dbReference>
<keyword evidence="6" id="KW-0472">Membrane</keyword>
<dbReference type="OrthoDB" id="9810181at2"/>
<sequence length="494" mass="53889">MNASLFVILGFLLLAIYLGIQAKKGKDMDLEQWSVGGRGFGTVFVFLLMAGESYTTFTFLGASSWAYGKGGPALYIIGYLSLLYCLFYWFYPNIWKYAKEHKLVSQSDFFTSKYKSPYLGVLAAVIGVISMIPYIVLQLKGLGIIVSEASYGLISPTVAIWIGVVAVTAYVMISGIHGSAWTAVIKDIMIFVIVLFIGIYIPFHYYGGIEPMFREIQETNPNFLTLPDQGLSTSWFISTVIMNCLGGLMWPHLFVATYSASSAKAIRKNAIITPLYTIMLLFIFFVGFAAIKQVPGLTGADSDLALLRLSIQTFDPWFVGMIGAAGLLTALVPGSMLLMAASTTLSKNVYKVFTPSATEKQIANLARTLVPVISLICVYFTFNGGNSIVTLLLMAYSFITQLFPAVVFSLSKRSIITKQGAAAGMIVGVITVAYMTINESTIGTLFPSLPHVLKDLNVGVIALLINVFFMVIVSLLTKNLVSPLNMKDSQSTKL</sequence>
<dbReference type="KEGG" id="beo:BEH_12700"/>
<dbReference type="CDD" id="cd10322">
    <property type="entry name" value="SLC5sbd"/>
    <property type="match status" value="1"/>
</dbReference>
<dbReference type="GO" id="GO:0005886">
    <property type="term" value="C:plasma membrane"/>
    <property type="evidence" value="ECO:0007669"/>
    <property type="project" value="TreeGrafter"/>
</dbReference>
<evidence type="ECO:0000256" key="5">
    <source>
        <dbReference type="ARBA" id="ARBA00022989"/>
    </source>
</evidence>
<dbReference type="GeneID" id="93701597"/>
<evidence type="ECO:0000256" key="6">
    <source>
        <dbReference type="ARBA" id="ARBA00023136"/>
    </source>
</evidence>
<accession>A0A1X7EEY5</accession>
<dbReference type="PROSITE" id="PS50283">
    <property type="entry name" value="NA_SOLUT_SYMP_3"/>
    <property type="match status" value="1"/>
</dbReference>
<evidence type="ECO:0000256" key="1">
    <source>
        <dbReference type="ARBA" id="ARBA00004141"/>
    </source>
</evidence>
<dbReference type="PATRIC" id="fig|135735.6.peg.2674"/>
<evidence type="ECO:0000313" key="9">
    <source>
        <dbReference type="Proteomes" id="UP000036202"/>
    </source>
</evidence>
<evidence type="ECO:0000256" key="2">
    <source>
        <dbReference type="ARBA" id="ARBA00006434"/>
    </source>
</evidence>
<keyword evidence="5" id="KW-1133">Transmembrane helix</keyword>
<reference evidence="8 9" key="1">
    <citation type="journal article" date="2015" name="PLoS ONE">
        <title>Genome Sequence of Bacillus endophyticus and Analysis of Its Companion Mechanism in the Ketogulonigenium vulgare-Bacillus Strain Consortium.</title>
        <authorList>
            <person name="Jia N."/>
            <person name="Du J."/>
            <person name="Ding M.Z."/>
            <person name="Gao F."/>
            <person name="Yuan Y.J."/>
        </authorList>
    </citation>
    <scope>NUCLEOTIDE SEQUENCE [LARGE SCALE GENOMIC DNA]</scope>
    <source>
        <strain evidence="8 9">Hbe603</strain>
    </source>
</reference>
<dbReference type="Pfam" id="PF00474">
    <property type="entry name" value="SSF"/>
    <property type="match status" value="1"/>
</dbReference>
<dbReference type="InterPro" id="IPR050277">
    <property type="entry name" value="Sodium:Solute_Symporter"/>
</dbReference>
<evidence type="ECO:0000256" key="7">
    <source>
        <dbReference type="RuleBase" id="RU362091"/>
    </source>
</evidence>
<organism evidence="8 9">
    <name type="scientific">Priestia filamentosa</name>
    <dbReference type="NCBI Taxonomy" id="1402861"/>
    <lineage>
        <taxon>Bacteria</taxon>
        <taxon>Bacillati</taxon>
        <taxon>Bacillota</taxon>
        <taxon>Bacilli</taxon>
        <taxon>Bacillales</taxon>
        <taxon>Bacillaceae</taxon>
        <taxon>Priestia</taxon>
    </lineage>
</organism>
<keyword evidence="4" id="KW-0812">Transmembrane</keyword>
<reference evidence="9" key="2">
    <citation type="submission" date="2015-06" db="EMBL/GenBank/DDBJ databases">
        <title>Genome Sequence of Bacillus endophyticus and Analysis of its Companion Mechanism in the Ketogulonigenium vulgare-Bacillus strain Consortium.</title>
        <authorList>
            <person name="Jia N."/>
            <person name="Du J."/>
            <person name="Ding M.-Z."/>
            <person name="Gao F."/>
            <person name="Yuan Y.-J."/>
        </authorList>
    </citation>
    <scope>NUCLEOTIDE SEQUENCE [LARGE SCALE GENOMIC DNA]</scope>
    <source>
        <strain evidence="9">Hbe603</strain>
    </source>
</reference>
<keyword evidence="9" id="KW-1185">Reference proteome</keyword>
<dbReference type="GO" id="GO:0022857">
    <property type="term" value="F:transmembrane transporter activity"/>
    <property type="evidence" value="ECO:0007669"/>
    <property type="project" value="InterPro"/>
</dbReference>
<gene>
    <name evidence="8" type="ORF">BEH_12700</name>
</gene>
<dbReference type="PANTHER" id="PTHR48086:SF8">
    <property type="entry name" value="MONOCARBOXYLIC ACID PERMEASE"/>
    <property type="match status" value="1"/>
</dbReference>
<dbReference type="RefSeq" id="WP_046217361.1">
    <property type="nucleotide sequence ID" value="NZ_CP011974.1"/>
</dbReference>
<accession>A0A0H4KKP3</accession>
<evidence type="ECO:0000313" key="8">
    <source>
        <dbReference type="EMBL" id="AKO92869.1"/>
    </source>
</evidence>
<comment type="similarity">
    <text evidence="2 7">Belongs to the sodium:solute symporter (SSF) (TC 2.A.21) family.</text>
</comment>
<proteinExistence type="inferred from homology"/>
<dbReference type="InterPro" id="IPR038377">
    <property type="entry name" value="Na/Glc_symporter_sf"/>
</dbReference>
<dbReference type="Proteomes" id="UP000036202">
    <property type="component" value="Chromosome"/>
</dbReference>
<dbReference type="Gene3D" id="1.20.1730.10">
    <property type="entry name" value="Sodium/glucose cotransporter"/>
    <property type="match status" value="1"/>
</dbReference>
<dbReference type="InterPro" id="IPR001734">
    <property type="entry name" value="Na/solute_symporter"/>
</dbReference>
<dbReference type="EMBL" id="CP011974">
    <property type="protein sequence ID" value="AKO92869.1"/>
    <property type="molecule type" value="Genomic_DNA"/>
</dbReference>
<keyword evidence="3" id="KW-0813">Transport</keyword>
<dbReference type="AlphaFoldDB" id="A0A1X7EEY5"/>